<name>A0A0S3S7S0_PHAAN</name>
<sequence>MCLGVHGFERLLPCPSRSSKGLLYLHFTWKHMPTKSYLHVHHASSSHTQQVQQRSLIQLHCPAVQTSNLVGDGPAMFWDLILHSFHQELISREAGIVAQLPSSKLRPAVVASSKEEKTHIQQLKRVKLRAGMVRQQVVKRTRLVWQLEGPSPPFKNSEFVEESLLRETKPNAKPGWNTD</sequence>
<keyword evidence="2" id="KW-1185">Reference proteome</keyword>
<proteinExistence type="predicted"/>
<evidence type="ECO:0000313" key="1">
    <source>
        <dbReference type="EMBL" id="BAT88843.1"/>
    </source>
</evidence>
<dbReference type="Proteomes" id="UP000291084">
    <property type="component" value="Chromosome 5"/>
</dbReference>
<dbReference type="EMBL" id="AP015038">
    <property type="protein sequence ID" value="BAT88843.1"/>
    <property type="molecule type" value="Genomic_DNA"/>
</dbReference>
<gene>
    <name evidence="1" type="primary">Vigan.05G247100</name>
    <name evidence="1" type="ORF">VIGAN_05247100</name>
</gene>
<evidence type="ECO:0000313" key="2">
    <source>
        <dbReference type="Proteomes" id="UP000291084"/>
    </source>
</evidence>
<accession>A0A0S3S7S0</accession>
<dbReference type="AlphaFoldDB" id="A0A0S3S7S0"/>
<protein>
    <submittedName>
        <fullName evidence="1">Uncharacterized protein</fullName>
    </submittedName>
</protein>
<reference evidence="1 2" key="1">
    <citation type="journal article" date="2015" name="Sci. Rep.">
        <title>The power of single molecule real-time sequencing technology in the de novo assembly of a eukaryotic genome.</title>
        <authorList>
            <person name="Sakai H."/>
            <person name="Naito K."/>
            <person name="Ogiso-Tanaka E."/>
            <person name="Takahashi Y."/>
            <person name="Iseki K."/>
            <person name="Muto C."/>
            <person name="Satou K."/>
            <person name="Teruya K."/>
            <person name="Shiroma A."/>
            <person name="Shimoji M."/>
            <person name="Hirano T."/>
            <person name="Itoh T."/>
            <person name="Kaga A."/>
            <person name="Tomooka N."/>
        </authorList>
    </citation>
    <scope>NUCLEOTIDE SEQUENCE [LARGE SCALE GENOMIC DNA]</scope>
    <source>
        <strain evidence="2">cv. Shumari</strain>
    </source>
</reference>
<organism evidence="1 2">
    <name type="scientific">Vigna angularis var. angularis</name>
    <dbReference type="NCBI Taxonomy" id="157739"/>
    <lineage>
        <taxon>Eukaryota</taxon>
        <taxon>Viridiplantae</taxon>
        <taxon>Streptophyta</taxon>
        <taxon>Embryophyta</taxon>
        <taxon>Tracheophyta</taxon>
        <taxon>Spermatophyta</taxon>
        <taxon>Magnoliopsida</taxon>
        <taxon>eudicotyledons</taxon>
        <taxon>Gunneridae</taxon>
        <taxon>Pentapetalae</taxon>
        <taxon>rosids</taxon>
        <taxon>fabids</taxon>
        <taxon>Fabales</taxon>
        <taxon>Fabaceae</taxon>
        <taxon>Papilionoideae</taxon>
        <taxon>50 kb inversion clade</taxon>
        <taxon>NPAAA clade</taxon>
        <taxon>indigoferoid/millettioid clade</taxon>
        <taxon>Phaseoleae</taxon>
        <taxon>Vigna</taxon>
    </lineage>
</organism>